<comment type="caution">
    <text evidence="2">The sequence shown here is derived from an EMBL/GenBank/DDBJ whole genome shotgun (WGS) entry which is preliminary data.</text>
</comment>
<name>A0A218VTZ1_PUNGR</name>
<keyword evidence="1" id="KW-0732">Signal</keyword>
<evidence type="ECO:0000313" key="2">
    <source>
        <dbReference type="EMBL" id="OWM64027.1"/>
    </source>
</evidence>
<protein>
    <recommendedName>
        <fullName evidence="6">Secreted protein</fullName>
    </recommendedName>
</protein>
<organism evidence="2 4">
    <name type="scientific">Punica granatum</name>
    <name type="common">Pomegranate</name>
    <dbReference type="NCBI Taxonomy" id="22663"/>
    <lineage>
        <taxon>Eukaryota</taxon>
        <taxon>Viridiplantae</taxon>
        <taxon>Streptophyta</taxon>
        <taxon>Embryophyta</taxon>
        <taxon>Tracheophyta</taxon>
        <taxon>Spermatophyta</taxon>
        <taxon>Magnoliopsida</taxon>
        <taxon>eudicotyledons</taxon>
        <taxon>Gunneridae</taxon>
        <taxon>Pentapetalae</taxon>
        <taxon>rosids</taxon>
        <taxon>malvids</taxon>
        <taxon>Myrtales</taxon>
        <taxon>Lythraceae</taxon>
        <taxon>Punica</taxon>
    </lineage>
</organism>
<feature type="signal peptide" evidence="1">
    <location>
        <begin position="1"/>
        <end position="23"/>
    </location>
</feature>
<dbReference type="EMBL" id="PGOL01002074">
    <property type="protein sequence ID" value="PKI50896.1"/>
    <property type="molecule type" value="Genomic_DNA"/>
</dbReference>
<dbReference type="EMBL" id="MTKT01005821">
    <property type="protein sequence ID" value="OWM64027.1"/>
    <property type="molecule type" value="Genomic_DNA"/>
</dbReference>
<evidence type="ECO:0000313" key="4">
    <source>
        <dbReference type="Proteomes" id="UP000197138"/>
    </source>
</evidence>
<evidence type="ECO:0000256" key="1">
    <source>
        <dbReference type="SAM" id="SignalP"/>
    </source>
</evidence>
<evidence type="ECO:0000313" key="3">
    <source>
        <dbReference type="EMBL" id="PKI50896.1"/>
    </source>
</evidence>
<dbReference type="AlphaFoldDB" id="A0A218VTZ1"/>
<reference evidence="2" key="2">
    <citation type="submission" date="2017-06" db="EMBL/GenBank/DDBJ databases">
        <title>The pomegranate genome and the genomics of punicalagin biosynthesis.</title>
        <authorList>
            <person name="Xu C."/>
        </authorList>
    </citation>
    <scope>NUCLEOTIDE SEQUENCE [LARGE SCALE GENOMIC DNA]</scope>
    <source>
        <tissue evidence="2">Fresh leaf</tissue>
    </source>
</reference>
<dbReference type="Proteomes" id="UP000197138">
    <property type="component" value="Unassembled WGS sequence"/>
</dbReference>
<evidence type="ECO:0000313" key="5">
    <source>
        <dbReference type="Proteomes" id="UP000233551"/>
    </source>
</evidence>
<reference evidence="4" key="1">
    <citation type="journal article" date="2017" name="Plant J.">
        <title>The pomegranate (Punica granatum L.) genome and the genomics of punicalagin biosynthesis.</title>
        <authorList>
            <person name="Qin G."/>
            <person name="Xu C."/>
            <person name="Ming R."/>
            <person name="Tang H."/>
            <person name="Guyot R."/>
            <person name="Kramer E.M."/>
            <person name="Hu Y."/>
            <person name="Yi X."/>
            <person name="Qi Y."/>
            <person name="Xu X."/>
            <person name="Gao Z."/>
            <person name="Pan H."/>
            <person name="Jian J."/>
            <person name="Tian Y."/>
            <person name="Yue Z."/>
            <person name="Xu Y."/>
        </authorList>
    </citation>
    <scope>NUCLEOTIDE SEQUENCE [LARGE SCALE GENOMIC DNA]</scope>
    <source>
        <strain evidence="4">cv. Dabenzi</strain>
    </source>
</reference>
<reference evidence="3 5" key="3">
    <citation type="submission" date="2017-11" db="EMBL/GenBank/DDBJ databases">
        <title>De-novo sequencing of pomegranate (Punica granatum L.) genome.</title>
        <authorList>
            <person name="Akparov Z."/>
            <person name="Amiraslanov A."/>
            <person name="Hajiyeva S."/>
            <person name="Abbasov M."/>
            <person name="Kaur K."/>
            <person name="Hamwieh A."/>
            <person name="Solovyev V."/>
            <person name="Salamov A."/>
            <person name="Braich B."/>
            <person name="Kosarev P."/>
            <person name="Mahmoud A."/>
            <person name="Hajiyev E."/>
            <person name="Babayeva S."/>
            <person name="Izzatullayeva V."/>
            <person name="Mammadov A."/>
            <person name="Mammadov A."/>
            <person name="Sharifova S."/>
            <person name="Ojaghi J."/>
            <person name="Eynullazada K."/>
            <person name="Bayramov B."/>
            <person name="Abdulazimova A."/>
            <person name="Shahmuradov I."/>
        </authorList>
    </citation>
    <scope>NUCLEOTIDE SEQUENCE [LARGE SCALE GENOMIC DNA]</scope>
    <source>
        <strain evidence="3">AG2017</strain>
        <strain evidence="5">cv. AG2017</strain>
        <tissue evidence="3">Leaf</tissue>
    </source>
</reference>
<feature type="chain" id="PRO_5014071512" description="Secreted protein" evidence="1">
    <location>
        <begin position="24"/>
        <end position="166"/>
    </location>
</feature>
<accession>A0A218VTZ1</accession>
<keyword evidence="5" id="KW-1185">Reference proteome</keyword>
<proteinExistence type="predicted"/>
<evidence type="ECO:0008006" key="6">
    <source>
        <dbReference type="Google" id="ProtNLM"/>
    </source>
</evidence>
<gene>
    <name evidence="2" type="ORF">CDL15_Pgr006397</name>
    <name evidence="3" type="ORF">CRG98_028724</name>
</gene>
<sequence>MAFCFSLSFFSLGVSVIVLMAEAIPFLPVAVVRSSLTFSTSDVRSMVGLVVMTSGGGNDPIPLPLPLQRGVCGSGFPLPSGGHAVFFSSDLSYGGDMAKYPAAPTKQGRSPLHPFRASNFPFLLFQWRLPACDSLLSFLSSIILCRPPQRVCLLVRLEPLSCLLPP</sequence>
<dbReference type="Proteomes" id="UP000233551">
    <property type="component" value="Unassembled WGS sequence"/>
</dbReference>